<feature type="compositionally biased region" description="Basic and acidic residues" evidence="1">
    <location>
        <begin position="91"/>
        <end position="102"/>
    </location>
</feature>
<dbReference type="AlphaFoldDB" id="A0A6A6DSN7"/>
<evidence type="ECO:0000256" key="1">
    <source>
        <dbReference type="SAM" id="MobiDB-lite"/>
    </source>
</evidence>
<dbReference type="Proteomes" id="UP000800200">
    <property type="component" value="Unassembled WGS sequence"/>
</dbReference>
<evidence type="ECO:0000313" key="3">
    <source>
        <dbReference type="Proteomes" id="UP000800200"/>
    </source>
</evidence>
<reference evidence="2" key="1">
    <citation type="journal article" date="2020" name="Stud. Mycol.">
        <title>101 Dothideomycetes genomes: a test case for predicting lifestyles and emergence of pathogens.</title>
        <authorList>
            <person name="Haridas S."/>
            <person name="Albert R."/>
            <person name="Binder M."/>
            <person name="Bloem J."/>
            <person name="Labutti K."/>
            <person name="Salamov A."/>
            <person name="Andreopoulos B."/>
            <person name="Baker S."/>
            <person name="Barry K."/>
            <person name="Bills G."/>
            <person name="Bluhm B."/>
            <person name="Cannon C."/>
            <person name="Castanera R."/>
            <person name="Culley D."/>
            <person name="Daum C."/>
            <person name="Ezra D."/>
            <person name="Gonzalez J."/>
            <person name="Henrissat B."/>
            <person name="Kuo A."/>
            <person name="Liang C."/>
            <person name="Lipzen A."/>
            <person name="Lutzoni F."/>
            <person name="Magnuson J."/>
            <person name="Mondo S."/>
            <person name="Nolan M."/>
            <person name="Ohm R."/>
            <person name="Pangilinan J."/>
            <person name="Park H.-J."/>
            <person name="Ramirez L."/>
            <person name="Alfaro M."/>
            <person name="Sun H."/>
            <person name="Tritt A."/>
            <person name="Yoshinaga Y."/>
            <person name="Zwiers L.-H."/>
            <person name="Turgeon B."/>
            <person name="Goodwin S."/>
            <person name="Spatafora J."/>
            <person name="Crous P."/>
            <person name="Grigoriev I."/>
        </authorList>
    </citation>
    <scope>NUCLEOTIDE SEQUENCE</scope>
    <source>
        <strain evidence="2">CBS 207.26</strain>
    </source>
</reference>
<name>A0A6A6DSN7_9PEZI</name>
<protein>
    <submittedName>
        <fullName evidence="2">Uncharacterized protein</fullName>
    </submittedName>
</protein>
<gene>
    <name evidence="2" type="ORF">K469DRAFT_692238</name>
</gene>
<evidence type="ECO:0000313" key="2">
    <source>
        <dbReference type="EMBL" id="KAF2181402.1"/>
    </source>
</evidence>
<dbReference type="EMBL" id="ML994653">
    <property type="protein sequence ID" value="KAF2181402.1"/>
    <property type="molecule type" value="Genomic_DNA"/>
</dbReference>
<feature type="compositionally biased region" description="Basic and acidic residues" evidence="1">
    <location>
        <begin position="40"/>
        <end position="74"/>
    </location>
</feature>
<organism evidence="2 3">
    <name type="scientific">Zopfia rhizophila CBS 207.26</name>
    <dbReference type="NCBI Taxonomy" id="1314779"/>
    <lineage>
        <taxon>Eukaryota</taxon>
        <taxon>Fungi</taxon>
        <taxon>Dikarya</taxon>
        <taxon>Ascomycota</taxon>
        <taxon>Pezizomycotina</taxon>
        <taxon>Dothideomycetes</taxon>
        <taxon>Dothideomycetes incertae sedis</taxon>
        <taxon>Zopfiaceae</taxon>
        <taxon>Zopfia</taxon>
    </lineage>
</organism>
<sequence>MDHWKITAQRRKNYLDRNGRPPIRAIRGVNIRSQDTQNTEDNRSGRRPYSEKIKASPQTHREKSKPTDKNKDKPGGTSKTDVAVEEGNGQEGKKPSKDRGSSDDEEQAKEMLQQILELAKKDAG</sequence>
<accession>A0A6A6DSN7</accession>
<proteinExistence type="predicted"/>
<feature type="region of interest" description="Disordered" evidence="1">
    <location>
        <begin position="1"/>
        <end position="111"/>
    </location>
</feature>
<keyword evidence="3" id="KW-1185">Reference proteome</keyword>